<dbReference type="Proteomes" id="UP001209412">
    <property type="component" value="Unassembled WGS sequence"/>
</dbReference>
<evidence type="ECO:0000313" key="4">
    <source>
        <dbReference type="Proteomes" id="UP001209412"/>
    </source>
</evidence>
<dbReference type="InterPro" id="IPR029062">
    <property type="entry name" value="Class_I_gatase-like"/>
</dbReference>
<dbReference type="EMBL" id="JAPKHW010000001">
    <property type="protein sequence ID" value="MCX4143803.1"/>
    <property type="molecule type" value="Genomic_DNA"/>
</dbReference>
<evidence type="ECO:0000313" key="5">
    <source>
        <dbReference type="Proteomes" id="UP001242288"/>
    </source>
</evidence>
<dbReference type="EMBL" id="JAMXWF010000001">
    <property type="protein sequence ID" value="MDQ6405637.1"/>
    <property type="molecule type" value="Genomic_DNA"/>
</dbReference>
<dbReference type="AlphaFoldDB" id="A0AAP5ETF9"/>
<protein>
    <submittedName>
        <fullName evidence="3">N,N-dimethylformamidase large subunit</fullName>
    </submittedName>
</protein>
<accession>A0AAP5ETF9</accession>
<dbReference type="Proteomes" id="UP001242288">
    <property type="component" value="Unassembled WGS sequence"/>
</dbReference>
<dbReference type="CDD" id="cd01653">
    <property type="entry name" value="GATase1"/>
    <property type="match status" value="1"/>
</dbReference>
<proteinExistence type="predicted"/>
<organism evidence="3 5">
    <name type="scientific">Paraburkholderia madseniana</name>
    <dbReference type="NCBI Taxonomy" id="2599607"/>
    <lineage>
        <taxon>Bacteria</taxon>
        <taxon>Pseudomonadati</taxon>
        <taxon>Pseudomonadota</taxon>
        <taxon>Betaproteobacteria</taxon>
        <taxon>Burkholderiales</taxon>
        <taxon>Burkholderiaceae</taxon>
        <taxon>Paraburkholderia</taxon>
    </lineage>
</organism>
<comment type="caution">
    <text evidence="3">The sequence shown here is derived from an EMBL/GenBank/DDBJ whole genome shotgun (WGS) entry which is preliminary data.</text>
</comment>
<feature type="domain" description="N,N-dimethylformamidase beta subunit-like C-terminal" evidence="1">
    <location>
        <begin position="282"/>
        <end position="717"/>
    </location>
</feature>
<gene>
    <name evidence="3" type="ORF">NIE36_00240</name>
    <name evidence="2" type="ORF">OSB80_00240</name>
</gene>
<dbReference type="RefSeq" id="WP_266256238.1">
    <property type="nucleotide sequence ID" value="NZ_JAMXWF010000001.1"/>
</dbReference>
<dbReference type="Pfam" id="PF20254">
    <property type="entry name" value="DMFA2_C"/>
    <property type="match status" value="1"/>
</dbReference>
<evidence type="ECO:0000259" key="1">
    <source>
        <dbReference type="Pfam" id="PF20254"/>
    </source>
</evidence>
<evidence type="ECO:0000313" key="3">
    <source>
        <dbReference type="EMBL" id="MDQ6405637.1"/>
    </source>
</evidence>
<evidence type="ECO:0000313" key="2">
    <source>
        <dbReference type="EMBL" id="MCX4143803.1"/>
    </source>
</evidence>
<name>A0AAP5ETF9_9BURK</name>
<sequence>MIDHLTMTTSDSQTPAIIGYATPWSAHAGQELAFKISSRGARAFTAAVERIDCCDPNPDGPGMKLVPIDVRLQSTYPGQEQPIFPGSCAYGPMPALENIQHIKLYLTVQPTLEDASLQTLVALQNHDGTHGVTIALTRGELVFQSLANGELITTGVPVAADLWTNLQISIDRDGHIRAISSGTNAREEAFRNVADFEVPFSAASFDATSVCFAAVWTGYPEHAFNGFIESPELRAPSNDARGDQREDILLAHWDFTPTLAHTSVPNCLDSGAPLTLVNAPMRAVRSSGWTGRELDWKHAPNEYAAIRFHADDLSDCGWQTSVHLKIPADMASGVYGLRVDNGEGVDTIPFYVTVAPEGKHARIAFLAPTLTYLAYANNARGNFSGALADRVDKWGGYPHNPDVVTAFGTSTYNSHSDGSGISLSSRLRPILTMRPGYLTFLDKHGSGLRHFSADSHLTNWLREKGFEFDVVTDEDLDERGVDALKHYDVVLTGSHPEYHTRRMLDALLAYRSAGGSLMYLGGNGFYWKIGRAASAPHLLEIRRAEAGMRVWESQPGEYYNQLDGEYGGMWRRNGLPPQKVAGVGFTAEGDFRGTFYRRTPASFATEHSWLFAAVKAGAGEPLGNFGLSGGGAAGFEIDQTAADLGTPAYVTVVAYSDNHDASFVTVPEELLFNRMVGKPRVHSGIRAHMICGFSPSGGGLFAVGSISFLGSLYCAGYDNDVSQIVENCLRRFLAVSHSSRKLPLKQV</sequence>
<keyword evidence="4" id="KW-1185">Reference proteome</keyword>
<reference evidence="3" key="1">
    <citation type="submission" date="2022-06" db="EMBL/GenBank/DDBJ databases">
        <title>PHB producers.</title>
        <authorList>
            <person name="Besaury L."/>
        </authorList>
    </citation>
    <scope>NUCLEOTIDE SEQUENCE</scope>
    <source>
        <strain evidence="3 4">SEWS6</strain>
    </source>
</reference>
<dbReference type="InterPro" id="IPR046540">
    <property type="entry name" value="DMFA2_C"/>
</dbReference>
<dbReference type="SUPFAM" id="SSF52317">
    <property type="entry name" value="Class I glutamine amidotransferase-like"/>
    <property type="match status" value="1"/>
</dbReference>